<dbReference type="PROSITE" id="PS50082">
    <property type="entry name" value="WD_REPEATS_2"/>
    <property type="match status" value="4"/>
</dbReference>
<proteinExistence type="predicted"/>
<evidence type="ECO:0000256" key="2">
    <source>
        <dbReference type="ARBA" id="ARBA00022737"/>
    </source>
</evidence>
<dbReference type="FunFam" id="2.130.10.10:FF:000775">
    <property type="entry name" value="BnaA09g28200D protein"/>
    <property type="match status" value="1"/>
</dbReference>
<dbReference type="InterPro" id="IPR020472">
    <property type="entry name" value="WD40_PAC1"/>
</dbReference>
<evidence type="ECO:0000256" key="4">
    <source>
        <dbReference type="SAM" id="MobiDB-lite"/>
    </source>
</evidence>
<comment type="caution">
    <text evidence="5">The sequence shown here is derived from an EMBL/GenBank/DDBJ whole genome shotgun (WGS) entry which is preliminary data.</text>
</comment>
<evidence type="ECO:0000256" key="3">
    <source>
        <dbReference type="PROSITE-ProRule" id="PRU00221"/>
    </source>
</evidence>
<feature type="repeat" description="WD" evidence="3">
    <location>
        <begin position="328"/>
        <end position="358"/>
    </location>
</feature>
<dbReference type="InterPro" id="IPR036322">
    <property type="entry name" value="WD40_repeat_dom_sf"/>
</dbReference>
<gene>
    <name evidence="5" type="ORF">FRX31_030176</name>
</gene>
<accession>A0A7J6V646</accession>
<evidence type="ECO:0000313" key="6">
    <source>
        <dbReference type="Proteomes" id="UP000554482"/>
    </source>
</evidence>
<dbReference type="PRINTS" id="PR00320">
    <property type="entry name" value="GPROTEINBRPT"/>
</dbReference>
<dbReference type="PROSITE" id="PS50294">
    <property type="entry name" value="WD_REPEATS_REGION"/>
    <property type="match status" value="3"/>
</dbReference>
<dbReference type="OrthoDB" id="674604at2759"/>
<evidence type="ECO:0000313" key="5">
    <source>
        <dbReference type="EMBL" id="KAF5180237.1"/>
    </source>
</evidence>
<feature type="repeat" description="WD" evidence="3">
    <location>
        <begin position="238"/>
        <end position="268"/>
    </location>
</feature>
<dbReference type="InterPro" id="IPR045182">
    <property type="entry name" value="JINGUBANG-like"/>
</dbReference>
<keyword evidence="6" id="KW-1185">Reference proteome</keyword>
<organism evidence="5 6">
    <name type="scientific">Thalictrum thalictroides</name>
    <name type="common">Rue-anemone</name>
    <name type="synonym">Anemone thalictroides</name>
    <dbReference type="NCBI Taxonomy" id="46969"/>
    <lineage>
        <taxon>Eukaryota</taxon>
        <taxon>Viridiplantae</taxon>
        <taxon>Streptophyta</taxon>
        <taxon>Embryophyta</taxon>
        <taxon>Tracheophyta</taxon>
        <taxon>Spermatophyta</taxon>
        <taxon>Magnoliopsida</taxon>
        <taxon>Ranunculales</taxon>
        <taxon>Ranunculaceae</taxon>
        <taxon>Thalictroideae</taxon>
        <taxon>Thalictrum</taxon>
    </lineage>
</organism>
<dbReference type="Gene3D" id="2.130.10.10">
    <property type="entry name" value="YVTN repeat-like/Quinoprotein amine dehydrogenase"/>
    <property type="match status" value="3"/>
</dbReference>
<dbReference type="InterPro" id="IPR001680">
    <property type="entry name" value="WD40_rpt"/>
</dbReference>
<dbReference type="InterPro" id="IPR015943">
    <property type="entry name" value="WD40/YVTN_repeat-like_dom_sf"/>
</dbReference>
<feature type="repeat" description="WD" evidence="3">
    <location>
        <begin position="282"/>
        <end position="314"/>
    </location>
</feature>
<dbReference type="SUPFAM" id="SSF50978">
    <property type="entry name" value="WD40 repeat-like"/>
    <property type="match status" value="1"/>
</dbReference>
<sequence length="427" mass="47148">MTVRFWFPICSSTTCKSDTIEDPKLFSSSDTPSSSSTTSSQYTSSSSLQSNLSLQTLPSIPSLQKTPSDQNLSNISVSHLCVFSFKPQKATHITCLGVSDNLLYAASGSDINVFDLTNYAHLDSFNDKHSNSGSVKYVTFSNGKVFTAHQDCKVRVWNVTVLKRHQLIATLPTVKDRFRRFVLPKNYVSVRRHKKRLWIEHVDAVSGLAVNNGLMYSVSWDKCLKIWRSKDMLCLESVKAHEDAINAVAVSVDGTVYTGSADRKIRVWGKTFGKKHDLIATLEKHKSAVNALALNQDGSILFSGACDRSILVWEKEDSANHMIVTGALRGHKGAILCLVNVSDILISGSADRTVRIWQRCGDSRYNCLSVLEGHEKPVKSLVAVSDGVSERVVSVCSGSLDGTIKVWRVEVSNVKNSSPPLDFGRWR</sequence>
<keyword evidence="2" id="KW-0677">Repeat</keyword>
<dbReference type="EMBL" id="JABWDY010037689">
    <property type="protein sequence ID" value="KAF5180237.1"/>
    <property type="molecule type" value="Genomic_DNA"/>
</dbReference>
<dbReference type="Pfam" id="PF00400">
    <property type="entry name" value="WD40"/>
    <property type="match status" value="4"/>
</dbReference>
<dbReference type="AlphaFoldDB" id="A0A7J6V646"/>
<feature type="repeat" description="WD" evidence="3">
    <location>
        <begin position="371"/>
        <end position="417"/>
    </location>
</feature>
<keyword evidence="1 3" id="KW-0853">WD repeat</keyword>
<dbReference type="Proteomes" id="UP000554482">
    <property type="component" value="Unassembled WGS sequence"/>
</dbReference>
<name>A0A7J6V646_THATH</name>
<dbReference type="PANTHER" id="PTHR22844:SF199">
    <property type="entry name" value="F21J9.19"/>
    <property type="match status" value="1"/>
</dbReference>
<protein>
    <submittedName>
        <fullName evidence="5">Jingubang-like protein</fullName>
    </submittedName>
</protein>
<evidence type="ECO:0000256" key="1">
    <source>
        <dbReference type="ARBA" id="ARBA00022574"/>
    </source>
</evidence>
<reference evidence="5 6" key="1">
    <citation type="submission" date="2020-06" db="EMBL/GenBank/DDBJ databases">
        <title>Transcriptomic and genomic resources for Thalictrum thalictroides and T. hernandezii: Facilitating candidate gene discovery in an emerging model plant lineage.</title>
        <authorList>
            <person name="Arias T."/>
            <person name="Riano-Pachon D.M."/>
            <person name="Di Stilio V.S."/>
        </authorList>
    </citation>
    <scope>NUCLEOTIDE SEQUENCE [LARGE SCALE GENOMIC DNA]</scope>
    <source>
        <strain evidence="6">cv. WT478/WT964</strain>
        <tissue evidence="5">Leaves</tissue>
    </source>
</reference>
<dbReference type="SMART" id="SM00320">
    <property type="entry name" value="WD40"/>
    <property type="match status" value="7"/>
</dbReference>
<feature type="region of interest" description="Disordered" evidence="4">
    <location>
        <begin position="25"/>
        <end position="44"/>
    </location>
</feature>
<dbReference type="PANTHER" id="PTHR22844">
    <property type="entry name" value="F-BOX AND WD40 DOMAIN PROTEIN"/>
    <property type="match status" value="1"/>
</dbReference>